<evidence type="ECO:0000313" key="2">
    <source>
        <dbReference type="EMBL" id="MET2825527.1"/>
    </source>
</evidence>
<evidence type="ECO:0000256" key="1">
    <source>
        <dbReference type="SAM" id="Phobius"/>
    </source>
</evidence>
<dbReference type="InterPro" id="IPR005152">
    <property type="entry name" value="Lipase_secreted"/>
</dbReference>
<dbReference type="Gene3D" id="3.40.50.1820">
    <property type="entry name" value="alpha/beta hydrolase"/>
    <property type="match status" value="2"/>
</dbReference>
<keyword evidence="1" id="KW-1133">Transmembrane helix</keyword>
<dbReference type="PIRSF" id="PIRSF029171">
    <property type="entry name" value="Esterase_LipA"/>
    <property type="match status" value="1"/>
</dbReference>
<keyword evidence="3" id="KW-1185">Reference proteome</keyword>
<dbReference type="Pfam" id="PF03583">
    <property type="entry name" value="LIP"/>
    <property type="match status" value="1"/>
</dbReference>
<dbReference type="InterPro" id="IPR029058">
    <property type="entry name" value="AB_hydrolase_fold"/>
</dbReference>
<name>A0ABV2D6D8_9HYPH</name>
<dbReference type="PANTHER" id="PTHR34853:SF1">
    <property type="entry name" value="LIPASE 5"/>
    <property type="match status" value="1"/>
</dbReference>
<reference evidence="2 3" key="1">
    <citation type="submission" date="2024-06" db="EMBL/GenBank/DDBJ databases">
        <authorList>
            <person name="Kim D.-U."/>
        </authorList>
    </citation>
    <scope>NUCLEOTIDE SEQUENCE [LARGE SCALE GENOMIC DNA]</scope>
    <source>
        <strain evidence="2 3">KACC15460</strain>
    </source>
</reference>
<evidence type="ECO:0000313" key="3">
    <source>
        <dbReference type="Proteomes" id="UP001548832"/>
    </source>
</evidence>
<dbReference type="SUPFAM" id="SSF53474">
    <property type="entry name" value="alpha/beta-Hydrolases"/>
    <property type="match status" value="1"/>
</dbReference>
<sequence length="406" mass="42967">MATRRRRIFARLARALAWIGFTACILIALAWWYCEPATPDAFYSRVSDPAAPAGTLIASEPFTRDVPDNAQAWRILYATTRADNAPAVASAIVMVSRQPAAGNRPVIAWAHGTTGIAAGCAPPVMGHPFDNVPALQPLLDAGWAYVATDYIGLGVQGGSGGHAYLVGDEAARAVLDAVRAARRMDEPRLDDKLVIWGHSQGGHSALWAGMRAPDYAPELKLAGVAALAPASDIKELVEDGQSTILGKIVSAYVMHAYSAAYPDVRPVDYMGWWSRALADDIGRRCLGGTETLFSVAETALLPRGGAFSQDAASGPLGARLEQNTPRGAINAPLLIAQGEDDDAVLPLMQRTYVKSRCAAGQPVDFLSYPGLGHLSLVAEGSPLTADLMAWTRDRFAGLPPAPGCVD</sequence>
<accession>A0ABV2D6D8</accession>
<dbReference type="PANTHER" id="PTHR34853">
    <property type="match status" value="1"/>
</dbReference>
<keyword evidence="1" id="KW-0812">Transmembrane</keyword>
<organism evidence="2 3">
    <name type="scientific">Mesorhizobium shangrilense</name>
    <dbReference type="NCBI Taxonomy" id="460060"/>
    <lineage>
        <taxon>Bacteria</taxon>
        <taxon>Pseudomonadati</taxon>
        <taxon>Pseudomonadota</taxon>
        <taxon>Alphaproteobacteria</taxon>
        <taxon>Hyphomicrobiales</taxon>
        <taxon>Phyllobacteriaceae</taxon>
        <taxon>Mesorhizobium</taxon>
    </lineage>
</organism>
<gene>
    <name evidence="2" type="ORF">ABVQ20_00890</name>
</gene>
<proteinExistence type="predicted"/>
<protein>
    <submittedName>
        <fullName evidence="2">Lipase family protein</fullName>
    </submittedName>
</protein>
<keyword evidence="1" id="KW-0472">Membrane</keyword>
<dbReference type="RefSeq" id="WP_354457621.1">
    <property type="nucleotide sequence ID" value="NZ_JBEWSZ010000001.1"/>
</dbReference>
<dbReference type="EMBL" id="JBEWSZ010000001">
    <property type="protein sequence ID" value="MET2825527.1"/>
    <property type="molecule type" value="Genomic_DNA"/>
</dbReference>
<comment type="caution">
    <text evidence="2">The sequence shown here is derived from an EMBL/GenBank/DDBJ whole genome shotgun (WGS) entry which is preliminary data.</text>
</comment>
<feature type="transmembrane region" description="Helical" evidence="1">
    <location>
        <begin position="12"/>
        <end position="33"/>
    </location>
</feature>
<dbReference type="Proteomes" id="UP001548832">
    <property type="component" value="Unassembled WGS sequence"/>
</dbReference>